<dbReference type="InterPro" id="IPR001240">
    <property type="entry name" value="PRAI_dom"/>
</dbReference>
<keyword evidence="6" id="KW-0057">Aromatic amino acid biosynthesis</keyword>
<dbReference type="GO" id="GO:0004640">
    <property type="term" value="F:phosphoribosylanthranilate isomerase activity"/>
    <property type="evidence" value="ECO:0007669"/>
    <property type="project" value="UniProtKB-EC"/>
</dbReference>
<evidence type="ECO:0000256" key="6">
    <source>
        <dbReference type="ARBA" id="ARBA00023141"/>
    </source>
</evidence>
<feature type="domain" description="N-(5'phosphoribosyl) anthranilate isomerase (PRAI)" evidence="9">
    <location>
        <begin position="136"/>
        <end position="278"/>
    </location>
</feature>
<dbReference type="CDD" id="cd00405">
    <property type="entry name" value="PRAI"/>
    <property type="match status" value="1"/>
</dbReference>
<dbReference type="Gene3D" id="3.20.20.70">
    <property type="entry name" value="Aldolase class I"/>
    <property type="match status" value="1"/>
</dbReference>
<keyword evidence="7" id="KW-0413">Isomerase</keyword>
<evidence type="ECO:0000256" key="3">
    <source>
        <dbReference type="ARBA" id="ARBA00012572"/>
    </source>
</evidence>
<evidence type="ECO:0000256" key="5">
    <source>
        <dbReference type="ARBA" id="ARBA00022822"/>
    </source>
</evidence>
<dbReference type="Pfam" id="PF00697">
    <property type="entry name" value="PRAI"/>
    <property type="match status" value="1"/>
</dbReference>
<gene>
    <name evidence="10" type="ORF">ACHAW5_006959</name>
</gene>
<comment type="similarity">
    <text evidence="2">Belongs to the TrpF family.</text>
</comment>
<dbReference type="GO" id="GO:0000162">
    <property type="term" value="P:L-tryptophan biosynthetic process"/>
    <property type="evidence" value="ECO:0007669"/>
    <property type="project" value="UniProtKB-KW"/>
</dbReference>
<keyword evidence="5" id="KW-0822">Tryptophan biosynthesis</keyword>
<accession>A0ABD3MXK7</accession>
<evidence type="ECO:0000313" key="10">
    <source>
        <dbReference type="EMBL" id="KAL3766701.1"/>
    </source>
</evidence>
<evidence type="ECO:0000256" key="4">
    <source>
        <dbReference type="ARBA" id="ARBA00022605"/>
    </source>
</evidence>
<dbReference type="AlphaFoldDB" id="A0ABD3MXK7"/>
<protein>
    <recommendedName>
        <fullName evidence="3">phosphoribosylanthranilate isomerase</fullName>
        <ecNumber evidence="3">5.3.1.24</ecNumber>
    </recommendedName>
</protein>
<keyword evidence="4" id="KW-0028">Amino-acid biosynthesis</keyword>
<evidence type="ECO:0000256" key="1">
    <source>
        <dbReference type="ARBA" id="ARBA00004664"/>
    </source>
</evidence>
<feature type="compositionally biased region" description="Acidic residues" evidence="8">
    <location>
        <begin position="96"/>
        <end position="105"/>
    </location>
</feature>
<dbReference type="EC" id="5.3.1.24" evidence="3"/>
<dbReference type="InterPro" id="IPR011060">
    <property type="entry name" value="RibuloseP-bd_barrel"/>
</dbReference>
<dbReference type="EMBL" id="JALLAZ020001724">
    <property type="protein sequence ID" value="KAL3766701.1"/>
    <property type="molecule type" value="Genomic_DNA"/>
</dbReference>
<evidence type="ECO:0000256" key="2">
    <source>
        <dbReference type="ARBA" id="ARBA00007571"/>
    </source>
</evidence>
<comment type="caution">
    <text evidence="10">The sequence shown here is derived from an EMBL/GenBank/DDBJ whole genome shotgun (WGS) entry which is preliminary data.</text>
</comment>
<evidence type="ECO:0000256" key="7">
    <source>
        <dbReference type="ARBA" id="ARBA00023235"/>
    </source>
</evidence>
<dbReference type="PANTHER" id="PTHR42894:SF1">
    <property type="entry name" value="N-(5'-PHOSPHORIBOSYL)ANTHRANILATE ISOMERASE"/>
    <property type="match status" value="1"/>
</dbReference>
<dbReference type="Proteomes" id="UP001530315">
    <property type="component" value="Unassembled WGS sequence"/>
</dbReference>
<feature type="region of interest" description="Disordered" evidence="8">
    <location>
        <begin position="95"/>
        <end position="118"/>
    </location>
</feature>
<reference evidence="10 11" key="1">
    <citation type="submission" date="2024-10" db="EMBL/GenBank/DDBJ databases">
        <title>Updated reference genomes for cyclostephanoid diatoms.</title>
        <authorList>
            <person name="Roberts W.R."/>
            <person name="Alverson A.J."/>
        </authorList>
    </citation>
    <scope>NUCLEOTIDE SEQUENCE [LARGE SCALE GENOMIC DNA]</scope>
    <source>
        <strain evidence="10 11">AJA276-08</strain>
    </source>
</reference>
<evidence type="ECO:0000313" key="11">
    <source>
        <dbReference type="Proteomes" id="UP001530315"/>
    </source>
</evidence>
<dbReference type="HAMAP" id="MF_00135">
    <property type="entry name" value="PRAI"/>
    <property type="match status" value="1"/>
</dbReference>
<dbReference type="SUPFAM" id="SSF51366">
    <property type="entry name" value="Ribulose-phoshate binding barrel"/>
    <property type="match status" value="1"/>
</dbReference>
<organism evidence="10 11">
    <name type="scientific">Stephanodiscus triporus</name>
    <dbReference type="NCBI Taxonomy" id="2934178"/>
    <lineage>
        <taxon>Eukaryota</taxon>
        <taxon>Sar</taxon>
        <taxon>Stramenopiles</taxon>
        <taxon>Ochrophyta</taxon>
        <taxon>Bacillariophyta</taxon>
        <taxon>Coscinodiscophyceae</taxon>
        <taxon>Thalassiosirophycidae</taxon>
        <taxon>Stephanodiscales</taxon>
        <taxon>Stephanodiscaceae</taxon>
        <taxon>Stephanodiscus</taxon>
    </lineage>
</organism>
<evidence type="ECO:0000259" key="9">
    <source>
        <dbReference type="Pfam" id="PF00697"/>
    </source>
</evidence>
<dbReference type="PANTHER" id="PTHR42894">
    <property type="entry name" value="N-(5'-PHOSPHORIBOSYL)ANTHRANILATE ISOMERASE"/>
    <property type="match status" value="1"/>
</dbReference>
<comment type="pathway">
    <text evidence="1">Amino-acid biosynthesis; L-tryptophan biosynthesis; L-tryptophan from chorismate: step 3/5.</text>
</comment>
<dbReference type="InterPro" id="IPR013785">
    <property type="entry name" value="Aldolase_TIM"/>
</dbReference>
<keyword evidence="11" id="KW-1185">Reference proteome</keyword>
<sequence length="292" mass="30956">MCLIGESLMRSTDPRGNTRARVAVIIVGRGRRRAYTGGTRIVKVCGLTTRRTRSWCAGRGANLIGVIFAEKSGRRATVESAIEIVRVRDDRVDLVGDNDGDDDDDARSRPPRAIGFGRQSKCAGTRLPDVCLSDVVRRCGLDMIQLHGSEGMEAANWKNYGVPAIRVVDIELGAGDDRDRREEGVARSSSSKIAAAILGEVDVGSGDSRGGGGTGVAFDWTIAELIQNMGLPVIVAGGLTPDNVADAVMRVRPWGVDVAGGVEARAGVKDHDKVRRFVGGARTGAAEADKGF</sequence>
<dbReference type="InterPro" id="IPR044643">
    <property type="entry name" value="TrpF_fam"/>
</dbReference>
<proteinExistence type="inferred from homology"/>
<name>A0ABD3MXK7_9STRA</name>
<evidence type="ECO:0000256" key="8">
    <source>
        <dbReference type="SAM" id="MobiDB-lite"/>
    </source>
</evidence>